<dbReference type="PRINTS" id="PR01438">
    <property type="entry name" value="UNVRSLSTRESS"/>
</dbReference>
<dbReference type="OrthoDB" id="9788959at2"/>
<dbReference type="InterPro" id="IPR006016">
    <property type="entry name" value="UspA"/>
</dbReference>
<name>A0A1I6PT52_9FLAO</name>
<evidence type="ECO:0000313" key="4">
    <source>
        <dbReference type="Proteomes" id="UP000199312"/>
    </source>
</evidence>
<dbReference type="Proteomes" id="UP000199312">
    <property type="component" value="Unassembled WGS sequence"/>
</dbReference>
<comment type="similarity">
    <text evidence="1">Belongs to the universal stress protein A family.</text>
</comment>
<dbReference type="Gene3D" id="3.40.50.12370">
    <property type="match status" value="1"/>
</dbReference>
<dbReference type="Pfam" id="PF00582">
    <property type="entry name" value="Usp"/>
    <property type="match status" value="1"/>
</dbReference>
<accession>A0A1I6PT52</accession>
<evidence type="ECO:0000259" key="2">
    <source>
        <dbReference type="Pfam" id="PF00582"/>
    </source>
</evidence>
<dbReference type="RefSeq" id="WP_090223993.1">
    <property type="nucleotide sequence ID" value="NZ_FOZP01000002.1"/>
</dbReference>
<dbReference type="STRING" id="593133.SAMN04488006_1335"/>
<proteinExistence type="inferred from homology"/>
<dbReference type="CDD" id="cd00293">
    <property type="entry name" value="USP-like"/>
    <property type="match status" value="1"/>
</dbReference>
<gene>
    <name evidence="3" type="ORF">SAMN04488006_1335</name>
</gene>
<dbReference type="EMBL" id="FOZP01000002">
    <property type="protein sequence ID" value="SFS43356.1"/>
    <property type="molecule type" value="Genomic_DNA"/>
</dbReference>
<protein>
    <submittedName>
        <fullName evidence="3">Nucleotide-binding universal stress protein, UspA family</fullName>
    </submittedName>
</protein>
<organism evidence="3 4">
    <name type="scientific">Lutibacter maritimus</name>
    <dbReference type="NCBI Taxonomy" id="593133"/>
    <lineage>
        <taxon>Bacteria</taxon>
        <taxon>Pseudomonadati</taxon>
        <taxon>Bacteroidota</taxon>
        <taxon>Flavobacteriia</taxon>
        <taxon>Flavobacteriales</taxon>
        <taxon>Flavobacteriaceae</taxon>
        <taxon>Lutibacter</taxon>
    </lineage>
</organism>
<dbReference type="AlphaFoldDB" id="A0A1I6PT52"/>
<evidence type="ECO:0000256" key="1">
    <source>
        <dbReference type="ARBA" id="ARBA00008791"/>
    </source>
</evidence>
<feature type="domain" description="UspA" evidence="2">
    <location>
        <begin position="19"/>
        <end position="163"/>
    </location>
</feature>
<sequence>MSFIINTPLFSFVVLIKAMRNILILTDFSSNSWNSIEYSLALFQDKIYNFYLLNASDIQEDEFEHVAIDNGGLATVKKAKNSKKEFNTLLNKINQSPLKGKHTFSPIAVESNLLSAVKNQIKLHKIDLIILGTNGLSSKGKMNIGSISEDIITKVKCSTLVVPKDARYKGLKEIAFPTDYTYFYEAKLLQNINHLLEYKKSTFRFVYVAKKSAVLDKEQLWNKETLHDYFINCSHTFHSELNKNLELSIQKIIDEYNTDIVIMAAKNLNLFEQILFRPKMNSIKYYTKTPFLILH</sequence>
<dbReference type="InterPro" id="IPR006015">
    <property type="entry name" value="Universal_stress_UspA"/>
</dbReference>
<reference evidence="4" key="1">
    <citation type="submission" date="2016-10" db="EMBL/GenBank/DDBJ databases">
        <authorList>
            <person name="Varghese N."/>
            <person name="Submissions S."/>
        </authorList>
    </citation>
    <scope>NUCLEOTIDE SEQUENCE [LARGE SCALE GENOMIC DNA]</scope>
    <source>
        <strain evidence="4">DSM 24450</strain>
    </source>
</reference>
<keyword evidence="4" id="KW-1185">Reference proteome</keyword>
<evidence type="ECO:0000313" key="3">
    <source>
        <dbReference type="EMBL" id="SFS43356.1"/>
    </source>
</evidence>
<dbReference type="SUPFAM" id="SSF52402">
    <property type="entry name" value="Adenine nucleotide alpha hydrolases-like"/>
    <property type="match status" value="1"/>
</dbReference>